<reference evidence="1 2" key="1">
    <citation type="submission" date="2021-02" db="EMBL/GenBank/DDBJ databases">
        <title>Genome assembly of Pseudopithomyces chartarum.</title>
        <authorList>
            <person name="Jauregui R."/>
            <person name="Singh J."/>
            <person name="Voisey C."/>
        </authorList>
    </citation>
    <scope>NUCLEOTIDE SEQUENCE [LARGE SCALE GENOMIC DNA]</scope>
    <source>
        <strain evidence="1 2">AGR01</strain>
    </source>
</reference>
<protein>
    <submittedName>
        <fullName evidence="1">Uncharacterized protein</fullName>
    </submittedName>
</protein>
<name>A0AAN6LRC4_9PLEO</name>
<keyword evidence="2" id="KW-1185">Reference proteome</keyword>
<dbReference type="Proteomes" id="UP001280581">
    <property type="component" value="Unassembled WGS sequence"/>
</dbReference>
<accession>A0AAN6LRC4</accession>
<proteinExistence type="predicted"/>
<dbReference type="AlphaFoldDB" id="A0AAN6LRC4"/>
<evidence type="ECO:0000313" key="1">
    <source>
        <dbReference type="EMBL" id="KAK3203094.1"/>
    </source>
</evidence>
<gene>
    <name evidence="1" type="ORF">GRF29_112g227815</name>
</gene>
<organism evidence="1 2">
    <name type="scientific">Pseudopithomyces chartarum</name>
    <dbReference type="NCBI Taxonomy" id="1892770"/>
    <lineage>
        <taxon>Eukaryota</taxon>
        <taxon>Fungi</taxon>
        <taxon>Dikarya</taxon>
        <taxon>Ascomycota</taxon>
        <taxon>Pezizomycotina</taxon>
        <taxon>Dothideomycetes</taxon>
        <taxon>Pleosporomycetidae</taxon>
        <taxon>Pleosporales</taxon>
        <taxon>Massarineae</taxon>
        <taxon>Didymosphaeriaceae</taxon>
        <taxon>Pseudopithomyces</taxon>
    </lineage>
</organism>
<comment type="caution">
    <text evidence="1">The sequence shown here is derived from an EMBL/GenBank/DDBJ whole genome shotgun (WGS) entry which is preliminary data.</text>
</comment>
<dbReference type="EMBL" id="WVTA01000011">
    <property type="protein sequence ID" value="KAK3203094.1"/>
    <property type="molecule type" value="Genomic_DNA"/>
</dbReference>
<evidence type="ECO:0000313" key="2">
    <source>
        <dbReference type="Proteomes" id="UP001280581"/>
    </source>
</evidence>
<sequence>MDSAEMDSAEMLKMFRDIRQAQKDEDGLLGDLLSIFERMKSLNLSRDTGENVYGYSQDEDGLLDGGISILEQMKALNGSRGTNMEMLAQAHVAEVDRLNDNAQGRVLAAYFEVEIGKIKLEFDKAIARHVDMFRKLELIRWSREDIVRRTRKYAERTNYVFNQLHNSGLHFYVPRHLELASTGFTSLIDDSKSLQEDMQHEIDRRVGWKEAMRAYAKRKEKENKAACYRRLKKLVDLVIKSGLEMKPYFMDELFEYGSSKAGDD</sequence>